<evidence type="ECO:0000256" key="1">
    <source>
        <dbReference type="SAM" id="MobiDB-lite"/>
    </source>
</evidence>
<feature type="region of interest" description="Disordered" evidence="1">
    <location>
        <begin position="1"/>
        <end position="30"/>
    </location>
</feature>
<accession>A0ABS8DB37</accession>
<dbReference type="InterPro" id="IPR010221">
    <property type="entry name" value="VCBS_dom"/>
</dbReference>
<comment type="caution">
    <text evidence="2">The sequence shown here is derived from an EMBL/GenBank/DDBJ whole genome shotgun (WGS) entry which is preliminary data.</text>
</comment>
<dbReference type="NCBIfam" id="TIGR01965">
    <property type="entry name" value="VCBS_repeat"/>
    <property type="match status" value="1"/>
</dbReference>
<dbReference type="Proteomes" id="UP001165395">
    <property type="component" value="Unassembled WGS sequence"/>
</dbReference>
<keyword evidence="3" id="KW-1185">Reference proteome</keyword>
<protein>
    <submittedName>
        <fullName evidence="2">VCBS domain-containing protein</fullName>
    </submittedName>
</protein>
<evidence type="ECO:0000313" key="2">
    <source>
        <dbReference type="EMBL" id="MCB6185431.1"/>
    </source>
</evidence>
<dbReference type="RefSeq" id="WP_227182262.1">
    <property type="nucleotide sequence ID" value="NZ_JAJBZT010000031.1"/>
</dbReference>
<gene>
    <name evidence="2" type="ORF">LIN78_17960</name>
</gene>
<reference evidence="2" key="1">
    <citation type="submission" date="2021-10" db="EMBL/GenBank/DDBJ databases">
        <title>The complete genome sequence of Leeia sp. TBRC 13508.</title>
        <authorList>
            <person name="Charoenyingcharoen P."/>
            <person name="Yukphan P."/>
        </authorList>
    </citation>
    <scope>NUCLEOTIDE SEQUENCE</scope>
    <source>
        <strain evidence="2">TBRC 13508</strain>
    </source>
</reference>
<dbReference type="Gene3D" id="2.60.40.10">
    <property type="entry name" value="Immunoglobulins"/>
    <property type="match status" value="1"/>
</dbReference>
<name>A0ABS8DB37_9NEIS</name>
<feature type="non-terminal residue" evidence="2">
    <location>
        <position position="237"/>
    </location>
</feature>
<dbReference type="EMBL" id="JAJBZT010000031">
    <property type="protein sequence ID" value="MCB6185431.1"/>
    <property type="molecule type" value="Genomic_DNA"/>
</dbReference>
<feature type="non-terminal residue" evidence="2">
    <location>
        <position position="1"/>
    </location>
</feature>
<proteinExistence type="predicted"/>
<dbReference type="InterPro" id="IPR013783">
    <property type="entry name" value="Ig-like_fold"/>
</dbReference>
<organism evidence="2 3">
    <name type="scientific">Leeia speluncae</name>
    <dbReference type="NCBI Taxonomy" id="2884804"/>
    <lineage>
        <taxon>Bacteria</taxon>
        <taxon>Pseudomonadati</taxon>
        <taxon>Pseudomonadota</taxon>
        <taxon>Betaproteobacteria</taxon>
        <taxon>Neisseriales</taxon>
        <taxon>Leeiaceae</taxon>
        <taxon>Leeia</taxon>
    </lineage>
</organism>
<dbReference type="Pfam" id="PF17963">
    <property type="entry name" value="Big_9"/>
    <property type="match status" value="1"/>
</dbReference>
<sequence>HTDGVPTISIPDTNNPGSGDGDKTVAETDGPIAGDLTVKAEAGINTVTIGGTDVSLAQLNNLGTTPVTITTPKGVLVLTGYDSATGKLSYTYDPSIQSSNSNVLDPIAVIVKDNNGQSSTDSLDITITDSKPFANDDSASVTEDTTLTATGNVYTSNDVIGGDGAPTAGAVSPVTINLTYGSLVLTADGNYTYTLNNNNSAVNALNDGQSLTDTYKYTITDKDGSTATADLKITING</sequence>
<evidence type="ECO:0000313" key="3">
    <source>
        <dbReference type="Proteomes" id="UP001165395"/>
    </source>
</evidence>